<feature type="compositionally biased region" description="Polar residues" evidence="10">
    <location>
        <begin position="109"/>
        <end position="119"/>
    </location>
</feature>
<comment type="cofactor">
    <cofactor evidence="2">
        <name>Mn(2+)</name>
        <dbReference type="ChEBI" id="CHEBI:29035"/>
    </cofactor>
</comment>
<sequence length="462" mass="51978">MPPKGKRNGGATKASSGDGKRKNKGVPVRNEGKSSDENETEELKAPSRQSKRNINKVVTYKDEDLSDDDVRPEGGVKLSKKEKHDEDSDISDDNEVTSGGEFVAKVKNPSGSKKWSSNQDSEDIHDTDESISEDESESKTKKDKPPPAKKPRVYKPLLNKTHSDYESLDFSNDKTTSDGERWNLKISSWNVGGLKAWVKKNGIDFLKHENPDVFCLQETKCSESKLPPEVKVGGYHTYWLSGEKDGYAGVGLYTKKEPIKVTYGLGKKEFDTEGRVITAEYENFYLVAACEYIHNGEFYKSQLVKSPLVSLDDEIDVPNAGRGLVTLPKRMKWDPDLRTYVKELDAKKPVILCGDMNVSHHPIDLANPKTNTKNAGFTQEERDGLTALLEEGFVDSFRHLYPEKTGAYTYWTYMGNARSRNTGWRLDYFILSQKLIPNLCDNVIRSEVYGSDHCPITLLINI</sequence>
<feature type="compositionally biased region" description="Basic and acidic residues" evidence="10">
    <location>
        <begin position="137"/>
        <end position="146"/>
    </location>
</feature>
<dbReference type="EC" id="3.1.-.-" evidence="9"/>
<evidence type="ECO:0000256" key="5">
    <source>
        <dbReference type="ARBA" id="ARBA00022801"/>
    </source>
</evidence>
<dbReference type="PANTHER" id="PTHR22748:SF6">
    <property type="entry name" value="DNA-(APURINIC OR APYRIMIDINIC SITE) ENDONUCLEASE"/>
    <property type="match status" value="1"/>
</dbReference>
<organism evidence="12 13">
    <name type="scientific">Zootermopsis nevadensis</name>
    <name type="common">Dampwood termite</name>
    <dbReference type="NCBI Taxonomy" id="136037"/>
    <lineage>
        <taxon>Eukaryota</taxon>
        <taxon>Metazoa</taxon>
        <taxon>Ecdysozoa</taxon>
        <taxon>Arthropoda</taxon>
        <taxon>Hexapoda</taxon>
        <taxon>Insecta</taxon>
        <taxon>Pterygota</taxon>
        <taxon>Neoptera</taxon>
        <taxon>Polyneoptera</taxon>
        <taxon>Dictyoptera</taxon>
        <taxon>Blattodea</taxon>
        <taxon>Blattoidea</taxon>
        <taxon>Termitoidae</taxon>
        <taxon>Termopsidae</taxon>
        <taxon>Zootermopsis</taxon>
    </lineage>
</organism>
<evidence type="ECO:0000256" key="7">
    <source>
        <dbReference type="PIRSR" id="PIRSR604808-2"/>
    </source>
</evidence>
<feature type="site" description="Transition state stabilizer" evidence="8">
    <location>
        <position position="357"/>
    </location>
</feature>
<evidence type="ECO:0000256" key="3">
    <source>
        <dbReference type="ARBA" id="ARBA00007092"/>
    </source>
</evidence>
<dbReference type="NCBIfam" id="TIGR00633">
    <property type="entry name" value="xth"/>
    <property type="match status" value="2"/>
</dbReference>
<keyword evidence="13" id="KW-1185">Reference proteome</keyword>
<feature type="region of interest" description="Disordered" evidence="10">
    <location>
        <begin position="1"/>
        <end position="158"/>
    </location>
</feature>
<dbReference type="InterPro" id="IPR005135">
    <property type="entry name" value="Endo/exonuclease/phosphatase"/>
</dbReference>
<dbReference type="STRING" id="136037.A0A067RAE2"/>
<dbReference type="InterPro" id="IPR036691">
    <property type="entry name" value="Endo/exonu/phosph_ase_sf"/>
</dbReference>
<dbReference type="InParanoid" id="A0A067RAE2"/>
<proteinExistence type="inferred from homology"/>
<dbReference type="GO" id="GO:0008311">
    <property type="term" value="F:double-stranded DNA 3'-5' DNA exonuclease activity"/>
    <property type="evidence" value="ECO:0007669"/>
    <property type="project" value="UniProtKB-EC"/>
</dbReference>
<feature type="binding site" evidence="7">
    <location>
        <position position="452"/>
    </location>
    <ligand>
        <name>Mg(2+)</name>
        <dbReference type="ChEBI" id="CHEBI:18420"/>
        <label>1</label>
    </ligand>
</feature>
<dbReference type="SUPFAM" id="SSF56219">
    <property type="entry name" value="DNase I-like"/>
    <property type="match status" value="1"/>
</dbReference>
<protein>
    <recommendedName>
        <fullName evidence="9">DNA-(apurinic or apyrimidinic site) endonuclease</fullName>
        <ecNumber evidence="9">3.1.-.-</ecNumber>
    </recommendedName>
</protein>
<feature type="binding site" evidence="7">
    <location>
        <position position="357"/>
    </location>
    <ligand>
        <name>Mg(2+)</name>
        <dbReference type="ChEBI" id="CHEBI:18420"/>
        <label>1</label>
    </ligand>
</feature>
<evidence type="ECO:0000256" key="9">
    <source>
        <dbReference type="RuleBase" id="RU362131"/>
    </source>
</evidence>
<dbReference type="AlphaFoldDB" id="A0A067RAE2"/>
<keyword evidence="7" id="KW-0464">Manganese</keyword>
<dbReference type="InterPro" id="IPR020847">
    <property type="entry name" value="AP_endonuclease_F1_BS"/>
</dbReference>
<comment type="cofactor">
    <cofactor evidence="7 9">
        <name>Mg(2+)</name>
        <dbReference type="ChEBI" id="CHEBI:18420"/>
    </cofactor>
    <cofactor evidence="7 9">
        <name>Mn(2+)</name>
        <dbReference type="ChEBI" id="CHEBI:29035"/>
    </cofactor>
    <text evidence="7 9">Probably binds two magnesium or manganese ions per subunit.</text>
</comment>
<dbReference type="Pfam" id="PF03372">
    <property type="entry name" value="Exo_endo_phos"/>
    <property type="match status" value="1"/>
</dbReference>
<feature type="binding site" evidence="7">
    <location>
        <position position="190"/>
    </location>
    <ligand>
        <name>Mg(2+)</name>
        <dbReference type="ChEBI" id="CHEBI:18420"/>
        <label>1</label>
    </ligand>
</feature>
<dbReference type="EMBL" id="KK852589">
    <property type="protein sequence ID" value="KDR20756.1"/>
    <property type="molecule type" value="Genomic_DNA"/>
</dbReference>
<evidence type="ECO:0000313" key="13">
    <source>
        <dbReference type="Proteomes" id="UP000027135"/>
    </source>
</evidence>
<feature type="site" description="Important for catalytic activity" evidence="8">
    <location>
        <position position="427"/>
    </location>
</feature>
<evidence type="ECO:0000256" key="6">
    <source>
        <dbReference type="ARBA" id="ARBA00022842"/>
    </source>
</evidence>
<name>A0A067RAE2_ZOONE</name>
<keyword evidence="9" id="KW-0234">DNA repair</keyword>
<keyword evidence="4 7" id="KW-0479">Metal-binding</keyword>
<dbReference type="PROSITE" id="PS51435">
    <property type="entry name" value="AP_NUCLEASE_F1_4"/>
    <property type="match status" value="1"/>
</dbReference>
<evidence type="ECO:0000256" key="1">
    <source>
        <dbReference type="ARBA" id="ARBA00000493"/>
    </source>
</evidence>
<dbReference type="Gene3D" id="3.60.10.10">
    <property type="entry name" value="Endonuclease/exonuclease/phosphatase"/>
    <property type="match status" value="1"/>
</dbReference>
<dbReference type="GO" id="GO:0003906">
    <property type="term" value="F:DNA-(apurinic or apyrimidinic site) endonuclease activity"/>
    <property type="evidence" value="ECO:0007669"/>
    <property type="project" value="TreeGrafter"/>
</dbReference>
<feature type="compositionally biased region" description="Basic and acidic residues" evidence="10">
    <location>
        <begin position="59"/>
        <end position="74"/>
    </location>
</feature>
<feature type="compositionally biased region" description="Basic and acidic residues" evidence="10">
    <location>
        <begin position="30"/>
        <end position="45"/>
    </location>
</feature>
<keyword evidence="9" id="KW-0227">DNA damage</keyword>
<dbReference type="OMA" id="CEYIHNG"/>
<accession>A0A067RAE2</accession>
<dbReference type="InterPro" id="IPR004808">
    <property type="entry name" value="AP_endonuc_1"/>
</dbReference>
<dbReference type="PROSITE" id="PS00727">
    <property type="entry name" value="AP_NUCLEASE_F1_2"/>
    <property type="match status" value="1"/>
</dbReference>
<dbReference type="GO" id="GO:0008081">
    <property type="term" value="F:phosphoric diester hydrolase activity"/>
    <property type="evidence" value="ECO:0007669"/>
    <property type="project" value="TreeGrafter"/>
</dbReference>
<feature type="binding site" evidence="7">
    <location>
        <position position="355"/>
    </location>
    <ligand>
        <name>Mg(2+)</name>
        <dbReference type="ChEBI" id="CHEBI:18420"/>
        <label>1</label>
    </ligand>
</feature>
<feature type="binding site" evidence="7">
    <location>
        <position position="453"/>
    </location>
    <ligand>
        <name>Mg(2+)</name>
        <dbReference type="ChEBI" id="CHEBI:18420"/>
        <label>1</label>
    </ligand>
</feature>
<dbReference type="CDD" id="cd09087">
    <property type="entry name" value="Ape1-like_AP-endo"/>
    <property type="match status" value="1"/>
</dbReference>
<evidence type="ECO:0000259" key="11">
    <source>
        <dbReference type="Pfam" id="PF03372"/>
    </source>
</evidence>
<keyword evidence="6 7" id="KW-0460">Magnesium</keyword>
<dbReference type="GO" id="GO:0006284">
    <property type="term" value="P:base-excision repair"/>
    <property type="evidence" value="ECO:0007669"/>
    <property type="project" value="TreeGrafter"/>
</dbReference>
<keyword evidence="5" id="KW-0378">Hydrolase</keyword>
<dbReference type="GO" id="GO:0046872">
    <property type="term" value="F:metal ion binding"/>
    <property type="evidence" value="ECO:0007669"/>
    <property type="project" value="UniProtKB-KW"/>
</dbReference>
<dbReference type="FunFam" id="3.60.10.10:FF:000226">
    <property type="entry name" value="DNA-(apurinic or apyrimidinic site) lyase"/>
    <property type="match status" value="1"/>
</dbReference>
<dbReference type="eggNOG" id="KOG1294">
    <property type="taxonomic scope" value="Eukaryota"/>
</dbReference>
<dbReference type="GO" id="GO:0005634">
    <property type="term" value="C:nucleus"/>
    <property type="evidence" value="ECO:0007669"/>
    <property type="project" value="TreeGrafter"/>
</dbReference>
<gene>
    <name evidence="12" type="ORF">L798_05034</name>
</gene>
<evidence type="ECO:0000256" key="2">
    <source>
        <dbReference type="ARBA" id="ARBA00001936"/>
    </source>
</evidence>
<dbReference type="PANTHER" id="PTHR22748">
    <property type="entry name" value="AP ENDONUCLEASE"/>
    <property type="match status" value="1"/>
</dbReference>
<dbReference type="Proteomes" id="UP000027135">
    <property type="component" value="Unassembled WGS sequence"/>
</dbReference>
<dbReference type="GO" id="GO:0003677">
    <property type="term" value="F:DNA binding"/>
    <property type="evidence" value="ECO:0007669"/>
    <property type="project" value="InterPro"/>
</dbReference>
<evidence type="ECO:0000256" key="8">
    <source>
        <dbReference type="PIRSR" id="PIRSR604808-3"/>
    </source>
</evidence>
<evidence type="ECO:0000256" key="4">
    <source>
        <dbReference type="ARBA" id="ARBA00022723"/>
    </source>
</evidence>
<evidence type="ECO:0000313" key="12">
    <source>
        <dbReference type="EMBL" id="KDR20756.1"/>
    </source>
</evidence>
<comment type="similarity">
    <text evidence="3 9">Belongs to the DNA repair enzymes AP/ExoA family.</text>
</comment>
<evidence type="ECO:0000256" key="10">
    <source>
        <dbReference type="SAM" id="MobiDB-lite"/>
    </source>
</evidence>
<feature type="site" description="Interaction with DNA substrate" evidence="8">
    <location>
        <position position="453"/>
    </location>
</feature>
<feature type="domain" description="Endonuclease/exonuclease/phosphatase" evidence="11">
    <location>
        <begin position="188"/>
        <end position="453"/>
    </location>
</feature>
<comment type="catalytic activity">
    <reaction evidence="1">
        <text>Exonucleolytic cleavage in the 3'- to 5'-direction to yield nucleoside 5'-phosphates.</text>
        <dbReference type="EC" id="3.1.11.2"/>
    </reaction>
</comment>
<dbReference type="PROSITE" id="PS00726">
    <property type="entry name" value="AP_NUCLEASE_F1_1"/>
    <property type="match status" value="1"/>
</dbReference>
<feature type="binding site" evidence="7">
    <location>
        <position position="218"/>
    </location>
    <ligand>
        <name>Mg(2+)</name>
        <dbReference type="ChEBI" id="CHEBI:18420"/>
        <label>1</label>
    </ligand>
</feature>
<dbReference type="InterPro" id="IPR020848">
    <property type="entry name" value="AP_endonuclease_F1_CS"/>
</dbReference>
<reference evidence="12 13" key="1">
    <citation type="journal article" date="2014" name="Nat. Commun.">
        <title>Molecular traces of alternative social organization in a termite genome.</title>
        <authorList>
            <person name="Terrapon N."/>
            <person name="Li C."/>
            <person name="Robertson H.M."/>
            <person name="Ji L."/>
            <person name="Meng X."/>
            <person name="Booth W."/>
            <person name="Chen Z."/>
            <person name="Childers C.P."/>
            <person name="Glastad K.M."/>
            <person name="Gokhale K."/>
            <person name="Gowin J."/>
            <person name="Gronenberg W."/>
            <person name="Hermansen R.A."/>
            <person name="Hu H."/>
            <person name="Hunt B.G."/>
            <person name="Huylmans A.K."/>
            <person name="Khalil S.M."/>
            <person name="Mitchell R.D."/>
            <person name="Munoz-Torres M.C."/>
            <person name="Mustard J.A."/>
            <person name="Pan H."/>
            <person name="Reese J.T."/>
            <person name="Scharf M.E."/>
            <person name="Sun F."/>
            <person name="Vogel H."/>
            <person name="Xiao J."/>
            <person name="Yang W."/>
            <person name="Yang Z."/>
            <person name="Yang Z."/>
            <person name="Zhou J."/>
            <person name="Zhu J."/>
            <person name="Brent C.S."/>
            <person name="Elsik C.G."/>
            <person name="Goodisman M.A."/>
            <person name="Liberles D.A."/>
            <person name="Roe R.M."/>
            <person name="Vargo E.L."/>
            <person name="Vilcinskas A."/>
            <person name="Wang J."/>
            <person name="Bornberg-Bauer E."/>
            <person name="Korb J."/>
            <person name="Zhang G."/>
            <person name="Liebig J."/>
        </authorList>
    </citation>
    <scope>NUCLEOTIDE SEQUENCE [LARGE SCALE GENOMIC DNA]</scope>
    <source>
        <tissue evidence="12">Whole organism</tissue>
    </source>
</reference>